<dbReference type="Proteomes" id="UP000823046">
    <property type="component" value="Unassembled WGS sequence"/>
</dbReference>
<evidence type="ECO:0000256" key="3">
    <source>
        <dbReference type="ARBA" id="ARBA00023242"/>
    </source>
</evidence>
<evidence type="ECO:0000313" key="5">
    <source>
        <dbReference type="Proteomes" id="UP000823046"/>
    </source>
</evidence>
<dbReference type="InterPro" id="IPR009088">
    <property type="entry name" value="TFIIA_b-brl"/>
</dbReference>
<keyword evidence="3" id="KW-0539">Nucleus</keyword>
<reference evidence="4 5" key="1">
    <citation type="journal article" date="2020" name="bioRxiv">
        <title>Metabolic contributions of an alphaproteobacterial endosymbiont in the apicomplexan Cardiosporidium cionae.</title>
        <authorList>
            <person name="Hunter E.S."/>
            <person name="Paight C.J."/>
            <person name="Lane C.E."/>
        </authorList>
    </citation>
    <scope>NUCLEOTIDE SEQUENCE [LARGE SCALE GENOMIC DNA]</scope>
    <source>
        <strain evidence="4">ESH_2018</strain>
    </source>
</reference>
<comment type="caution">
    <text evidence="4">The sequence shown here is derived from an EMBL/GenBank/DDBJ whole genome shotgun (WGS) entry which is preliminary data.</text>
</comment>
<evidence type="ECO:0000256" key="2">
    <source>
        <dbReference type="ARBA" id="ARBA00023163"/>
    </source>
</evidence>
<protein>
    <submittedName>
        <fullName evidence="4">Uncharacterized protein</fullName>
    </submittedName>
</protein>
<dbReference type="Gene3D" id="2.30.18.10">
    <property type="entry name" value="Transcription factor IIA (TFIIA), beta-barrel domain"/>
    <property type="match status" value="1"/>
</dbReference>
<keyword evidence="2" id="KW-0804">Transcription</keyword>
<gene>
    <name evidence="4" type="ORF">IE077_000858</name>
</gene>
<evidence type="ECO:0000256" key="1">
    <source>
        <dbReference type="ARBA" id="ARBA00004123"/>
    </source>
</evidence>
<dbReference type="SUPFAM" id="SSF50784">
    <property type="entry name" value="Transcription factor IIA (TFIIA), beta-barrel domain"/>
    <property type="match status" value="1"/>
</dbReference>
<dbReference type="EMBL" id="JADAQX010000075">
    <property type="protein sequence ID" value="KAF8822179.1"/>
    <property type="molecule type" value="Genomic_DNA"/>
</dbReference>
<keyword evidence="5" id="KW-1185">Reference proteome</keyword>
<proteinExistence type="predicted"/>
<sequence length="228" mass="25524">MEEYFQYGVEKVYSNVIDATIEKCSSIQNTRVLDALKTRWKSALNERLLRCGRVKERGSNGFLSARNLETDRLSATIATTDPLFCNNISEPEICISEPRTHSEATSLPEALSAAKNSSEDEEDEFVDADVDVSAGHVELPIAKIPAERSFSQENHQKCIELDDILSDLDDEEPVARDFIVALFEKVARPSGKRTTSSTRWKVVLSNGILQLDGQEILFDKMVGDFSFE</sequence>
<name>A0ABQ7JE73_9APIC</name>
<accession>A0ABQ7JE73</accession>
<evidence type="ECO:0000313" key="4">
    <source>
        <dbReference type="EMBL" id="KAF8822179.1"/>
    </source>
</evidence>
<organism evidence="4 5">
    <name type="scientific">Cardiosporidium cionae</name>
    <dbReference type="NCBI Taxonomy" id="476202"/>
    <lineage>
        <taxon>Eukaryota</taxon>
        <taxon>Sar</taxon>
        <taxon>Alveolata</taxon>
        <taxon>Apicomplexa</taxon>
        <taxon>Aconoidasida</taxon>
        <taxon>Nephromycida</taxon>
        <taxon>Cardiosporidium</taxon>
    </lineage>
</organism>
<comment type="subcellular location">
    <subcellularLocation>
        <location evidence="1">Nucleus</location>
    </subcellularLocation>
</comment>